<proteinExistence type="predicted"/>
<comment type="caution">
    <text evidence="1">The sequence shown here is derived from an EMBL/GenBank/DDBJ whole genome shotgun (WGS) entry which is preliminary data.</text>
</comment>
<dbReference type="EMBL" id="JAJNEC010000005">
    <property type="protein sequence ID" value="MCD2423409.1"/>
    <property type="molecule type" value="Genomic_DNA"/>
</dbReference>
<evidence type="ECO:0000313" key="1">
    <source>
        <dbReference type="EMBL" id="MCD2423409.1"/>
    </source>
</evidence>
<sequence>MKILLTLVWVMVIHGSVLAQDRIYQKGTAAPIPVKILGHSAVHIRYRPWNTTGHPQKMNRVLLDSVVYENGKTIRYLRVRERYRRLTAEAMKGNNLYLAQTHSIVSAGYGVHQFFGDPFSKVYTTGKREPSLVSGLYVSYERWFLNRMIGIEAAPYIGFNERCWGITVAPRLYSPGDRRLQFGFGPEYSRMQQSLGESTLRASSLSFSGKLLGSISSHCSLNGQFYIGGVIHPGKHNKTWTDNGYARRLTGVYGARVGVGYCF</sequence>
<gene>
    <name evidence="1" type="ORF">LQ567_11600</name>
</gene>
<dbReference type="Proteomes" id="UP001199816">
    <property type="component" value="Unassembled WGS sequence"/>
</dbReference>
<evidence type="ECO:0000313" key="2">
    <source>
        <dbReference type="Proteomes" id="UP001199816"/>
    </source>
</evidence>
<evidence type="ECO:0008006" key="3">
    <source>
        <dbReference type="Google" id="ProtNLM"/>
    </source>
</evidence>
<reference evidence="1 2" key="1">
    <citation type="submission" date="2021-11" db="EMBL/GenBank/DDBJ databases">
        <title>Genomic of Niabella pedocola.</title>
        <authorList>
            <person name="Wu T."/>
        </authorList>
    </citation>
    <scope>NUCLEOTIDE SEQUENCE [LARGE SCALE GENOMIC DNA]</scope>
    <source>
        <strain evidence="1 2">JCM 31011</strain>
    </source>
</reference>
<protein>
    <recommendedName>
        <fullName evidence="3">Protochlamydia outer membrane protein domain-containing protein</fullName>
    </recommendedName>
</protein>
<organism evidence="1 2">
    <name type="scientific">Niabella pedocola</name>
    <dbReference type="NCBI Taxonomy" id="1752077"/>
    <lineage>
        <taxon>Bacteria</taxon>
        <taxon>Pseudomonadati</taxon>
        <taxon>Bacteroidota</taxon>
        <taxon>Chitinophagia</taxon>
        <taxon>Chitinophagales</taxon>
        <taxon>Chitinophagaceae</taxon>
        <taxon>Niabella</taxon>
    </lineage>
</organism>
<accession>A0ABS8PRH7</accession>
<keyword evidence="2" id="KW-1185">Reference proteome</keyword>
<name>A0ABS8PRH7_9BACT</name>
<dbReference type="RefSeq" id="WP_231004672.1">
    <property type="nucleotide sequence ID" value="NZ_JAJNEC010000005.1"/>
</dbReference>